<dbReference type="AlphaFoldDB" id="A0AAW1WHI0"/>
<accession>A0AAW1WHI0</accession>
<evidence type="ECO:0000313" key="1">
    <source>
        <dbReference type="EMBL" id="KAK9922787.1"/>
    </source>
</evidence>
<keyword evidence="2" id="KW-1185">Reference proteome</keyword>
<name>A0AAW1WHI0_RUBAR</name>
<dbReference type="EMBL" id="JBEDUW010000006">
    <property type="protein sequence ID" value="KAK9922787.1"/>
    <property type="molecule type" value="Genomic_DNA"/>
</dbReference>
<protein>
    <submittedName>
        <fullName evidence="1">Uncharacterized protein</fullName>
    </submittedName>
</protein>
<reference evidence="1 2" key="1">
    <citation type="journal article" date="2023" name="G3 (Bethesda)">
        <title>A chromosome-length genome assembly and annotation of blackberry (Rubus argutus, cv. 'Hillquist').</title>
        <authorList>
            <person name="Bruna T."/>
            <person name="Aryal R."/>
            <person name="Dudchenko O."/>
            <person name="Sargent D.J."/>
            <person name="Mead D."/>
            <person name="Buti M."/>
            <person name="Cavallini A."/>
            <person name="Hytonen T."/>
            <person name="Andres J."/>
            <person name="Pham M."/>
            <person name="Weisz D."/>
            <person name="Mascagni F."/>
            <person name="Usai G."/>
            <person name="Natali L."/>
            <person name="Bassil N."/>
            <person name="Fernandez G.E."/>
            <person name="Lomsadze A."/>
            <person name="Armour M."/>
            <person name="Olukolu B."/>
            <person name="Poorten T."/>
            <person name="Britton C."/>
            <person name="Davik J."/>
            <person name="Ashrafi H."/>
            <person name="Aiden E.L."/>
            <person name="Borodovsky M."/>
            <person name="Worthington M."/>
        </authorList>
    </citation>
    <scope>NUCLEOTIDE SEQUENCE [LARGE SCALE GENOMIC DNA]</scope>
    <source>
        <strain evidence="1">PI 553951</strain>
    </source>
</reference>
<comment type="caution">
    <text evidence="1">The sequence shown here is derived from an EMBL/GenBank/DDBJ whole genome shotgun (WGS) entry which is preliminary data.</text>
</comment>
<evidence type="ECO:0000313" key="2">
    <source>
        <dbReference type="Proteomes" id="UP001457282"/>
    </source>
</evidence>
<dbReference type="Proteomes" id="UP001457282">
    <property type="component" value="Unassembled WGS sequence"/>
</dbReference>
<proteinExistence type="predicted"/>
<organism evidence="1 2">
    <name type="scientific">Rubus argutus</name>
    <name type="common">Southern blackberry</name>
    <dbReference type="NCBI Taxonomy" id="59490"/>
    <lineage>
        <taxon>Eukaryota</taxon>
        <taxon>Viridiplantae</taxon>
        <taxon>Streptophyta</taxon>
        <taxon>Embryophyta</taxon>
        <taxon>Tracheophyta</taxon>
        <taxon>Spermatophyta</taxon>
        <taxon>Magnoliopsida</taxon>
        <taxon>eudicotyledons</taxon>
        <taxon>Gunneridae</taxon>
        <taxon>Pentapetalae</taxon>
        <taxon>rosids</taxon>
        <taxon>fabids</taxon>
        <taxon>Rosales</taxon>
        <taxon>Rosaceae</taxon>
        <taxon>Rosoideae</taxon>
        <taxon>Rosoideae incertae sedis</taxon>
        <taxon>Rubus</taxon>
    </lineage>
</organism>
<gene>
    <name evidence="1" type="ORF">M0R45_031234</name>
</gene>
<sequence length="74" mass="8494">MSSLGCRCDVRAQTWVPRVLGGAGRVAREGCDLNLEVQWVASQLQKRIPYEEEAVMEQVKLRRPAQRFSDQFRS</sequence>